<proteinExistence type="predicted"/>
<dbReference type="AlphaFoldDB" id="A0A0A0LSX1"/>
<reference evidence="1 2" key="2">
    <citation type="journal article" date="2009" name="PLoS ONE">
        <title>An integrated genetic and cytogenetic map of the cucumber genome.</title>
        <authorList>
            <person name="Ren Y."/>
            <person name="Zhang Z."/>
            <person name="Liu J."/>
            <person name="Staub J.E."/>
            <person name="Han Y."/>
            <person name="Cheng Z."/>
            <person name="Li X."/>
            <person name="Lu J."/>
            <person name="Miao H."/>
            <person name="Kang H."/>
            <person name="Xie B."/>
            <person name="Gu X."/>
            <person name="Wang X."/>
            <person name="Du Y."/>
            <person name="Jin W."/>
            <person name="Huang S."/>
        </authorList>
    </citation>
    <scope>NUCLEOTIDE SEQUENCE [LARGE SCALE GENOMIC DNA]</scope>
    <source>
        <strain evidence="2">cv. 9930</strain>
    </source>
</reference>
<name>A0A0A0LSX1_CUCSA</name>
<gene>
    <name evidence="1" type="ORF">Csa_1G145900</name>
</gene>
<accession>A0A0A0LSX1</accession>
<sequence>MWGKRQGIYGGKRSSGNKAPEVNAVCSLKSPSVSSPLNDFNAANKKIQLDGSHKTACKGTHGFWYANGKRK</sequence>
<protein>
    <submittedName>
        <fullName evidence="1">Uncharacterized protein</fullName>
    </submittedName>
</protein>
<reference evidence="1 2" key="1">
    <citation type="journal article" date="2009" name="Nat. Genet.">
        <title>The genome of the cucumber, Cucumis sativus L.</title>
        <authorList>
            <person name="Huang S."/>
            <person name="Li R."/>
            <person name="Zhang Z."/>
            <person name="Li L."/>
            <person name="Gu X."/>
            <person name="Fan W."/>
            <person name="Lucas W.J."/>
            <person name="Wang X."/>
            <person name="Xie B."/>
            <person name="Ni P."/>
            <person name="Ren Y."/>
            <person name="Zhu H."/>
            <person name="Li J."/>
            <person name="Lin K."/>
            <person name="Jin W."/>
            <person name="Fei Z."/>
            <person name="Li G."/>
            <person name="Staub J."/>
            <person name="Kilian A."/>
            <person name="van der Vossen E.A."/>
            <person name="Wu Y."/>
            <person name="Guo J."/>
            <person name="He J."/>
            <person name="Jia Z."/>
            <person name="Ren Y."/>
            <person name="Tian G."/>
            <person name="Lu Y."/>
            <person name="Ruan J."/>
            <person name="Qian W."/>
            <person name="Wang M."/>
            <person name="Huang Q."/>
            <person name="Li B."/>
            <person name="Xuan Z."/>
            <person name="Cao J."/>
            <person name="Asan"/>
            <person name="Wu Z."/>
            <person name="Zhang J."/>
            <person name="Cai Q."/>
            <person name="Bai Y."/>
            <person name="Zhao B."/>
            <person name="Han Y."/>
            <person name="Li Y."/>
            <person name="Li X."/>
            <person name="Wang S."/>
            <person name="Shi Q."/>
            <person name="Liu S."/>
            <person name="Cho W.K."/>
            <person name="Kim J.Y."/>
            <person name="Xu Y."/>
            <person name="Heller-Uszynska K."/>
            <person name="Miao H."/>
            <person name="Cheng Z."/>
            <person name="Zhang S."/>
            <person name="Wu J."/>
            <person name="Yang Y."/>
            <person name="Kang H."/>
            <person name="Li M."/>
            <person name="Liang H."/>
            <person name="Ren X."/>
            <person name="Shi Z."/>
            <person name="Wen M."/>
            <person name="Jian M."/>
            <person name="Yang H."/>
            <person name="Zhang G."/>
            <person name="Yang Z."/>
            <person name="Chen R."/>
            <person name="Liu S."/>
            <person name="Li J."/>
            <person name="Ma L."/>
            <person name="Liu H."/>
            <person name="Zhou Y."/>
            <person name="Zhao J."/>
            <person name="Fang X."/>
            <person name="Li G."/>
            <person name="Fang L."/>
            <person name="Li Y."/>
            <person name="Liu D."/>
            <person name="Zheng H."/>
            <person name="Zhang Y."/>
            <person name="Qin N."/>
            <person name="Li Z."/>
            <person name="Yang G."/>
            <person name="Yang S."/>
            <person name="Bolund L."/>
            <person name="Kristiansen K."/>
            <person name="Zheng H."/>
            <person name="Li S."/>
            <person name="Zhang X."/>
            <person name="Yang H."/>
            <person name="Wang J."/>
            <person name="Sun R."/>
            <person name="Zhang B."/>
            <person name="Jiang S."/>
            <person name="Wang J."/>
            <person name="Du Y."/>
            <person name="Li S."/>
        </authorList>
    </citation>
    <scope>NUCLEOTIDE SEQUENCE [LARGE SCALE GENOMIC DNA]</scope>
    <source>
        <strain evidence="2">cv. 9930</strain>
    </source>
</reference>
<dbReference type="Proteomes" id="UP000029981">
    <property type="component" value="Chromosome 1"/>
</dbReference>
<dbReference type="EMBL" id="CM002922">
    <property type="protein sequence ID" value="KGN64888.1"/>
    <property type="molecule type" value="Genomic_DNA"/>
</dbReference>
<reference evidence="1 2" key="3">
    <citation type="journal article" date="2010" name="BMC Genomics">
        <title>Transcriptome sequencing and comparative analysis of cucumber flowers with different sex types.</title>
        <authorList>
            <person name="Guo S."/>
            <person name="Zheng Y."/>
            <person name="Joung J.G."/>
            <person name="Liu S."/>
            <person name="Zhang Z."/>
            <person name="Crasta O.R."/>
            <person name="Sobral B.W."/>
            <person name="Xu Y."/>
            <person name="Huang S."/>
            <person name="Fei Z."/>
        </authorList>
    </citation>
    <scope>NUCLEOTIDE SEQUENCE [LARGE SCALE GENOMIC DNA]</scope>
    <source>
        <strain evidence="2">cv. 9930</strain>
    </source>
</reference>
<reference evidence="1 2" key="4">
    <citation type="journal article" date="2011" name="BMC Genomics">
        <title>RNA-Seq improves annotation of protein-coding genes in the cucumber genome.</title>
        <authorList>
            <person name="Li Z."/>
            <person name="Zhang Z."/>
            <person name="Yan P."/>
            <person name="Huang S."/>
            <person name="Fei Z."/>
            <person name="Lin K."/>
        </authorList>
    </citation>
    <scope>NUCLEOTIDE SEQUENCE [LARGE SCALE GENOMIC DNA]</scope>
    <source>
        <strain evidence="2">cv. 9930</strain>
    </source>
</reference>
<dbReference type="Gramene" id="KGN64888">
    <property type="protein sequence ID" value="KGN64888"/>
    <property type="gene ID" value="Csa_1G145900"/>
</dbReference>
<evidence type="ECO:0000313" key="1">
    <source>
        <dbReference type="EMBL" id="KGN64888.1"/>
    </source>
</evidence>
<evidence type="ECO:0000313" key="2">
    <source>
        <dbReference type="Proteomes" id="UP000029981"/>
    </source>
</evidence>
<organism evidence="1 2">
    <name type="scientific">Cucumis sativus</name>
    <name type="common">Cucumber</name>
    <dbReference type="NCBI Taxonomy" id="3659"/>
    <lineage>
        <taxon>Eukaryota</taxon>
        <taxon>Viridiplantae</taxon>
        <taxon>Streptophyta</taxon>
        <taxon>Embryophyta</taxon>
        <taxon>Tracheophyta</taxon>
        <taxon>Spermatophyta</taxon>
        <taxon>Magnoliopsida</taxon>
        <taxon>eudicotyledons</taxon>
        <taxon>Gunneridae</taxon>
        <taxon>Pentapetalae</taxon>
        <taxon>rosids</taxon>
        <taxon>fabids</taxon>
        <taxon>Cucurbitales</taxon>
        <taxon>Cucurbitaceae</taxon>
        <taxon>Benincaseae</taxon>
        <taxon>Cucumis</taxon>
    </lineage>
</organism>
<keyword evidence="2" id="KW-1185">Reference proteome</keyword>